<feature type="compositionally biased region" description="Polar residues" evidence="1">
    <location>
        <begin position="358"/>
        <end position="405"/>
    </location>
</feature>
<dbReference type="AlphaFoldDB" id="A0A0N5B2A4"/>
<dbReference type="InterPro" id="IPR024783">
    <property type="entry name" value="TORC_N"/>
</dbReference>
<feature type="compositionally biased region" description="Polar residues" evidence="1">
    <location>
        <begin position="486"/>
        <end position="496"/>
    </location>
</feature>
<feature type="region of interest" description="Disordered" evidence="1">
    <location>
        <begin position="287"/>
        <end position="405"/>
    </location>
</feature>
<feature type="compositionally biased region" description="Polar residues" evidence="1">
    <location>
        <begin position="303"/>
        <end position="350"/>
    </location>
</feature>
<dbReference type="GO" id="GO:0008140">
    <property type="term" value="F:cAMP response element binding protein binding"/>
    <property type="evidence" value="ECO:0007669"/>
    <property type="project" value="InterPro"/>
</dbReference>
<protein>
    <submittedName>
        <fullName evidence="4">TORC_N domain-containing protein</fullName>
    </submittedName>
</protein>
<dbReference type="Pfam" id="PF12884">
    <property type="entry name" value="TORC_N"/>
    <property type="match status" value="1"/>
</dbReference>
<evidence type="ECO:0000313" key="4">
    <source>
        <dbReference type="WBParaSite" id="SPAL_0000020600.1"/>
    </source>
</evidence>
<name>A0A0N5B2A4_STREA</name>
<accession>A0A0N5B2A4</accession>
<evidence type="ECO:0000259" key="2">
    <source>
        <dbReference type="Pfam" id="PF12884"/>
    </source>
</evidence>
<feature type="compositionally biased region" description="Low complexity" evidence="1">
    <location>
        <begin position="424"/>
        <end position="481"/>
    </location>
</feature>
<dbReference type="GO" id="GO:0051289">
    <property type="term" value="P:protein homotetramerization"/>
    <property type="evidence" value="ECO:0007669"/>
    <property type="project" value="InterPro"/>
</dbReference>
<dbReference type="STRING" id="174720.A0A0N5B2A4"/>
<keyword evidence="3" id="KW-1185">Reference proteome</keyword>
<feature type="domain" description="Transducer of regulated CREB activity N-terminal" evidence="2">
    <location>
        <begin position="5"/>
        <end position="57"/>
    </location>
</feature>
<feature type="compositionally biased region" description="Low complexity" evidence="1">
    <location>
        <begin position="287"/>
        <end position="302"/>
    </location>
</feature>
<feature type="compositionally biased region" description="Polar residues" evidence="1">
    <location>
        <begin position="506"/>
        <end position="517"/>
    </location>
</feature>
<evidence type="ECO:0000313" key="3">
    <source>
        <dbReference type="Proteomes" id="UP000046392"/>
    </source>
</evidence>
<proteinExistence type="predicted"/>
<reference evidence="4" key="1">
    <citation type="submission" date="2017-02" db="UniProtKB">
        <authorList>
            <consortium name="WormBaseParasite"/>
        </authorList>
    </citation>
    <scope>IDENTIFICATION</scope>
</reference>
<dbReference type="WBParaSite" id="SPAL_0000020600.1">
    <property type="protein sequence ID" value="SPAL_0000020600.1"/>
    <property type="gene ID" value="SPAL_0000020600"/>
</dbReference>
<feature type="region of interest" description="Disordered" evidence="1">
    <location>
        <begin position="418"/>
        <end position="532"/>
    </location>
</feature>
<evidence type="ECO:0000256" key="1">
    <source>
        <dbReference type="SAM" id="MobiDB-lite"/>
    </source>
</evidence>
<organism evidence="3 4">
    <name type="scientific">Strongyloides papillosus</name>
    <name type="common">Intestinal threadworm</name>
    <dbReference type="NCBI Taxonomy" id="174720"/>
    <lineage>
        <taxon>Eukaryota</taxon>
        <taxon>Metazoa</taxon>
        <taxon>Ecdysozoa</taxon>
        <taxon>Nematoda</taxon>
        <taxon>Chromadorea</taxon>
        <taxon>Rhabditida</taxon>
        <taxon>Tylenchina</taxon>
        <taxon>Panagrolaimomorpha</taxon>
        <taxon>Strongyloidoidea</taxon>
        <taxon>Strongyloididae</taxon>
        <taxon>Strongyloides</taxon>
    </lineage>
</organism>
<dbReference type="Proteomes" id="UP000046392">
    <property type="component" value="Unplaced"/>
</dbReference>
<sequence>MGTPTPRKFSEKIALMERKQNEDQELFHSIMRDVKAITSNNSLSNPSTPLPCTQSSNNPSNNFIFHQNSIPGFSNTMMNNVYQQSSTTPQTTSTTSCTPYQEIPITSNTLQLQTNGWNGCGGSLPNVHDPYFNQTQTVPQNTLNAFYSNSNSNYNPLQMGSSFSSSHMRSRSPGAPNHYHPYSGGGGGGLSVIRSRPHCEKQNTFDGYDTNYPGTSNQLVPPDMYPYKARSDSAINVYPHGTYHNGLVHNDHYNQEGIIPNYEQFHTMYNQNDMINNGNLIEDISPNNIPSYNNYPPSTNSSRQESPIPQQPITQSSTNFCTNYQYDNQSTTSPTHSPQYPPTSTYSAVSSPVCYTPSLGSPNSISQDSPINNTVYPSPSSNIVHQQSQEYPCQQSPSSYVNNGILNNQQQSPIQVIGLSNTTPSSPQQQQQQQQQSSCQQQQPIMVNQNGTSNQSCQQQQSSPIVTYPQSQPTTYPQQNYIGPYSTMSQDSFQKQSSPESPSPSTTGPYDKSSSSPRGYPGPKKYSNSPDPLDIPNIVLIGADGELDCFQNLNLTNEHYDYQQQVSTSNGMMSCGNGMIMPSSGQQEMLITTGTEISSSYHGNGNPSMKDLHSSIVIKKDFIN</sequence>